<dbReference type="OrthoDB" id="4553273at2"/>
<dbReference type="AlphaFoldDB" id="A0A366DXT4"/>
<protein>
    <submittedName>
        <fullName evidence="1">Uncharacterized protein</fullName>
    </submittedName>
</protein>
<dbReference type="RefSeq" id="WP_113975006.1">
    <property type="nucleotide sequence ID" value="NZ_QNRE01000002.1"/>
</dbReference>
<sequence>MVGMTQTQFRALLTDLAAADFGGWRRADVHAVCAGSGWKVSREVLPRCEIAAVPGAVRGAYLTENWDRRRDSESEMMQLYLCAAVTTPERFRAHLEVATEVWGEPSLYGGSRNAFSRWRGPVVSRQLEIDREGSVLVRAFCTEAWESWDHRTWEWDDAVDDVPYTWLGDNGHPSLAGFHTGGRVAGSWPGLVTALTGTLRDIRFGMRALGVGGPAPTTDGVVISLESAAGDSRVVQLVQGVDELTVLVGNDHPDPESLARRGLARDEYDAWTSVFAPDHDPRPAAELAVSLLRDLGFASVGELAERSWRFASPYRRFSLHCVGVQRARGR</sequence>
<keyword evidence="2" id="KW-1185">Reference proteome</keyword>
<dbReference type="Proteomes" id="UP000252586">
    <property type="component" value="Unassembled WGS sequence"/>
</dbReference>
<dbReference type="EMBL" id="QNRE01000002">
    <property type="protein sequence ID" value="RBO94094.1"/>
    <property type="molecule type" value="Genomic_DNA"/>
</dbReference>
<organism evidence="1 2">
    <name type="scientific">Nocardia puris</name>
    <dbReference type="NCBI Taxonomy" id="208602"/>
    <lineage>
        <taxon>Bacteria</taxon>
        <taxon>Bacillati</taxon>
        <taxon>Actinomycetota</taxon>
        <taxon>Actinomycetes</taxon>
        <taxon>Mycobacteriales</taxon>
        <taxon>Nocardiaceae</taxon>
        <taxon>Nocardia</taxon>
    </lineage>
</organism>
<comment type="caution">
    <text evidence="1">The sequence shown here is derived from an EMBL/GenBank/DDBJ whole genome shotgun (WGS) entry which is preliminary data.</text>
</comment>
<accession>A0A366DXT4</accession>
<name>A0A366DXT4_9NOCA</name>
<reference evidence="1 2" key="1">
    <citation type="submission" date="2018-06" db="EMBL/GenBank/DDBJ databases">
        <title>Genomic Encyclopedia of Type Strains, Phase IV (KMG-IV): sequencing the most valuable type-strain genomes for metagenomic binning, comparative biology and taxonomic classification.</title>
        <authorList>
            <person name="Goeker M."/>
        </authorList>
    </citation>
    <scope>NUCLEOTIDE SEQUENCE [LARGE SCALE GENOMIC DNA]</scope>
    <source>
        <strain evidence="1 2">DSM 44599</strain>
    </source>
</reference>
<evidence type="ECO:0000313" key="1">
    <source>
        <dbReference type="EMBL" id="RBO94094.1"/>
    </source>
</evidence>
<proteinExistence type="predicted"/>
<gene>
    <name evidence="1" type="ORF">DFR74_102516</name>
</gene>
<evidence type="ECO:0000313" key="2">
    <source>
        <dbReference type="Proteomes" id="UP000252586"/>
    </source>
</evidence>